<reference evidence="4" key="2">
    <citation type="submission" date="2010-05" db="EMBL/GenBank/DDBJ databases">
        <title>The genome sequence of Magnaporthe poae strain ATCC 64411.</title>
        <authorList>
            <person name="Ma L.-J."/>
            <person name="Dead R."/>
            <person name="Young S."/>
            <person name="Zeng Q."/>
            <person name="Koehrsen M."/>
            <person name="Alvarado L."/>
            <person name="Berlin A."/>
            <person name="Chapman S.B."/>
            <person name="Chen Z."/>
            <person name="Freedman E."/>
            <person name="Gellesch M."/>
            <person name="Goldberg J."/>
            <person name="Griggs A."/>
            <person name="Gujja S."/>
            <person name="Heilman E.R."/>
            <person name="Heiman D."/>
            <person name="Hepburn T."/>
            <person name="Howarth C."/>
            <person name="Jen D."/>
            <person name="Larson L."/>
            <person name="Mehta T."/>
            <person name="Neiman D."/>
            <person name="Pearson M."/>
            <person name="Roberts A."/>
            <person name="Saif S."/>
            <person name="Shea T."/>
            <person name="Shenoy N."/>
            <person name="Sisk P."/>
            <person name="Stolte C."/>
            <person name="Sykes S."/>
            <person name="Walk T."/>
            <person name="White J."/>
            <person name="Yandava C."/>
            <person name="Haas B."/>
            <person name="Nusbaum C."/>
            <person name="Birren B."/>
        </authorList>
    </citation>
    <scope>NUCLEOTIDE SEQUENCE [LARGE SCALE GENOMIC DNA]</scope>
    <source>
        <strain evidence="4">ATCC 64411 / 73-15</strain>
    </source>
</reference>
<dbReference type="OMA" id="SLGRVWN"/>
<evidence type="ECO:0000256" key="1">
    <source>
        <dbReference type="SAM" id="Phobius"/>
    </source>
</evidence>
<keyword evidence="1" id="KW-0812">Transmembrane</keyword>
<accession>A0A0C4E136</accession>
<reference evidence="3" key="5">
    <citation type="submission" date="2015-06" db="UniProtKB">
        <authorList>
            <consortium name="EnsemblFungi"/>
        </authorList>
    </citation>
    <scope>IDENTIFICATION</scope>
    <source>
        <strain evidence="3">ATCC 64411</strain>
    </source>
</reference>
<dbReference type="Proteomes" id="UP000011715">
    <property type="component" value="Unassembled WGS sequence"/>
</dbReference>
<dbReference type="OrthoDB" id="5201563at2759"/>
<feature type="transmembrane region" description="Helical" evidence="1">
    <location>
        <begin position="87"/>
        <end position="106"/>
    </location>
</feature>
<dbReference type="AlphaFoldDB" id="A0A0C4E136"/>
<sequence length="126" mass="13812">MSETATITVQATAEIPNDPSSISTVLADYDIHHSGPGRSTEAALDAAAHQNPPGWDATHRRVPPYRPINRHLDQSQRAVFQNNGERAFITVLFTGVVINSFVARLWRATGGRINDSIFKYPLGGEM</sequence>
<dbReference type="EnsemblFungi" id="MAPG_06080T0">
    <property type="protein sequence ID" value="MAPG_06080T0"/>
    <property type="gene ID" value="MAPG_06080"/>
</dbReference>
<protein>
    <submittedName>
        <fullName evidence="2 3">Uncharacterized protein</fullName>
    </submittedName>
</protein>
<reference evidence="2" key="1">
    <citation type="submission" date="2010-05" db="EMBL/GenBank/DDBJ databases">
        <title>The Genome Sequence of Magnaporthe poae strain ATCC 64411.</title>
        <authorList>
            <consortium name="The Broad Institute Genome Sequencing Platform"/>
            <consortium name="Broad Institute Genome Sequencing Center for Infectious Disease"/>
            <person name="Ma L.-J."/>
            <person name="Dead R."/>
            <person name="Young S."/>
            <person name="Zeng Q."/>
            <person name="Koehrsen M."/>
            <person name="Alvarado L."/>
            <person name="Berlin A."/>
            <person name="Chapman S.B."/>
            <person name="Chen Z."/>
            <person name="Freedman E."/>
            <person name="Gellesch M."/>
            <person name="Goldberg J."/>
            <person name="Griggs A."/>
            <person name="Gujja S."/>
            <person name="Heilman E.R."/>
            <person name="Heiman D."/>
            <person name="Hepburn T."/>
            <person name="Howarth C."/>
            <person name="Jen D."/>
            <person name="Larson L."/>
            <person name="Mehta T."/>
            <person name="Neiman D."/>
            <person name="Pearson M."/>
            <person name="Roberts A."/>
            <person name="Saif S."/>
            <person name="Shea T."/>
            <person name="Shenoy N."/>
            <person name="Sisk P."/>
            <person name="Stolte C."/>
            <person name="Sykes S."/>
            <person name="Walk T."/>
            <person name="White J."/>
            <person name="Yandava C."/>
            <person name="Haas B."/>
            <person name="Nusbaum C."/>
            <person name="Birren B."/>
        </authorList>
    </citation>
    <scope>NUCLEOTIDE SEQUENCE</scope>
    <source>
        <strain evidence="2">ATCC 64411</strain>
    </source>
</reference>
<evidence type="ECO:0000313" key="3">
    <source>
        <dbReference type="EnsemblFungi" id="MAPG_06080T0"/>
    </source>
</evidence>
<reference evidence="3" key="4">
    <citation type="journal article" date="2015" name="G3 (Bethesda)">
        <title>Genome sequences of three phytopathogenic species of the Magnaporthaceae family of fungi.</title>
        <authorList>
            <person name="Okagaki L.H."/>
            <person name="Nunes C.C."/>
            <person name="Sailsbery J."/>
            <person name="Clay B."/>
            <person name="Brown D."/>
            <person name="John T."/>
            <person name="Oh Y."/>
            <person name="Young N."/>
            <person name="Fitzgerald M."/>
            <person name="Haas B.J."/>
            <person name="Zeng Q."/>
            <person name="Young S."/>
            <person name="Adiconis X."/>
            <person name="Fan L."/>
            <person name="Levin J.Z."/>
            <person name="Mitchell T.K."/>
            <person name="Okubara P.A."/>
            <person name="Farman M.L."/>
            <person name="Kohn L.M."/>
            <person name="Birren B."/>
            <person name="Ma L.-J."/>
            <person name="Dean R.A."/>
        </authorList>
    </citation>
    <scope>NUCLEOTIDE SEQUENCE</scope>
    <source>
        <strain evidence="3">ATCC 64411 / 73-15</strain>
    </source>
</reference>
<evidence type="ECO:0000313" key="4">
    <source>
        <dbReference type="Proteomes" id="UP000011715"/>
    </source>
</evidence>
<dbReference type="eggNOG" id="ENOG502SU37">
    <property type="taxonomic scope" value="Eukaryota"/>
</dbReference>
<dbReference type="EMBL" id="GL876970">
    <property type="protein sequence ID" value="KLU87075.1"/>
    <property type="molecule type" value="Genomic_DNA"/>
</dbReference>
<keyword evidence="1" id="KW-0472">Membrane</keyword>
<reference evidence="2" key="3">
    <citation type="submission" date="2011-03" db="EMBL/GenBank/DDBJ databases">
        <title>Annotation of Magnaporthe poae ATCC 64411.</title>
        <authorList>
            <person name="Ma L.-J."/>
            <person name="Dead R."/>
            <person name="Young S.K."/>
            <person name="Zeng Q."/>
            <person name="Gargeya S."/>
            <person name="Fitzgerald M."/>
            <person name="Haas B."/>
            <person name="Abouelleil A."/>
            <person name="Alvarado L."/>
            <person name="Arachchi H.M."/>
            <person name="Berlin A."/>
            <person name="Brown A."/>
            <person name="Chapman S.B."/>
            <person name="Chen Z."/>
            <person name="Dunbar C."/>
            <person name="Freedman E."/>
            <person name="Gearin G."/>
            <person name="Gellesch M."/>
            <person name="Goldberg J."/>
            <person name="Griggs A."/>
            <person name="Gujja S."/>
            <person name="Heiman D."/>
            <person name="Howarth C."/>
            <person name="Larson L."/>
            <person name="Lui A."/>
            <person name="MacDonald P.J.P."/>
            <person name="Mehta T."/>
            <person name="Montmayeur A."/>
            <person name="Murphy C."/>
            <person name="Neiman D."/>
            <person name="Pearson M."/>
            <person name="Priest M."/>
            <person name="Roberts A."/>
            <person name="Saif S."/>
            <person name="Shea T."/>
            <person name="Shenoy N."/>
            <person name="Sisk P."/>
            <person name="Stolte C."/>
            <person name="Sykes S."/>
            <person name="Yandava C."/>
            <person name="Wortman J."/>
            <person name="Nusbaum C."/>
            <person name="Birren B."/>
        </authorList>
    </citation>
    <scope>NUCLEOTIDE SEQUENCE</scope>
    <source>
        <strain evidence="2">ATCC 64411</strain>
    </source>
</reference>
<keyword evidence="1" id="KW-1133">Transmembrane helix</keyword>
<evidence type="ECO:0000313" key="2">
    <source>
        <dbReference type="EMBL" id="KLU87075.1"/>
    </source>
</evidence>
<dbReference type="EMBL" id="ADBL01001456">
    <property type="status" value="NOT_ANNOTATED_CDS"/>
    <property type="molecule type" value="Genomic_DNA"/>
</dbReference>
<name>A0A0C4E136_MAGP6</name>
<dbReference type="VEuPathDB" id="FungiDB:MAPG_06080"/>
<organism evidence="3 4">
    <name type="scientific">Magnaporthiopsis poae (strain ATCC 64411 / 73-15)</name>
    <name type="common">Kentucky bluegrass fungus</name>
    <name type="synonym">Magnaporthe poae</name>
    <dbReference type="NCBI Taxonomy" id="644358"/>
    <lineage>
        <taxon>Eukaryota</taxon>
        <taxon>Fungi</taxon>
        <taxon>Dikarya</taxon>
        <taxon>Ascomycota</taxon>
        <taxon>Pezizomycotina</taxon>
        <taxon>Sordariomycetes</taxon>
        <taxon>Sordariomycetidae</taxon>
        <taxon>Magnaporthales</taxon>
        <taxon>Magnaporthaceae</taxon>
        <taxon>Magnaporthiopsis</taxon>
    </lineage>
</organism>
<gene>
    <name evidence="2" type="ORF">MAPG_06080</name>
</gene>
<proteinExistence type="predicted"/>
<keyword evidence="4" id="KW-1185">Reference proteome</keyword>